<dbReference type="AlphaFoldDB" id="A0A3A3FNV9"/>
<evidence type="ECO:0000313" key="3">
    <source>
        <dbReference type="Proteomes" id="UP000265955"/>
    </source>
</evidence>
<reference evidence="3" key="1">
    <citation type="submission" date="2018-09" db="EMBL/GenBank/DDBJ databases">
        <authorList>
            <person name="Zhu H."/>
        </authorList>
    </citation>
    <scope>NUCLEOTIDE SEQUENCE [LARGE SCALE GENOMIC DNA]</scope>
    <source>
        <strain evidence="3">K1R23-30</strain>
    </source>
</reference>
<dbReference type="InterPro" id="IPR050706">
    <property type="entry name" value="Cyclic-di-GMP_PDE-like"/>
</dbReference>
<proteinExistence type="predicted"/>
<dbReference type="InterPro" id="IPR035919">
    <property type="entry name" value="EAL_sf"/>
</dbReference>
<feature type="domain" description="EAL" evidence="1">
    <location>
        <begin position="80"/>
        <end position="209"/>
    </location>
</feature>
<dbReference type="GO" id="GO:0071111">
    <property type="term" value="F:cyclic-guanylate-specific phosphodiesterase activity"/>
    <property type="evidence" value="ECO:0007669"/>
    <property type="project" value="InterPro"/>
</dbReference>
<sequence length="209" mass="23400">MVFSVGLAWRKKQAEELRKAYHLAIDGAREGFYMVRAIYDGRGSPIDFVLVDCNERGASLIGSTKEHLIDMRFSAKLLNRMRNEQALQRAIKDAQFELYYQPRVDTFSGELRSMEALVRWRHPERGMVPPVEFIPLAEETGLIVGLGELVARNVCRQLAAWRNAGLSVVPVSINVSPRQFSQGGLSTLFTSCLVEYGLDSSLVDDFGTG</sequence>
<keyword evidence="3" id="KW-1185">Reference proteome</keyword>
<dbReference type="SUPFAM" id="SSF141868">
    <property type="entry name" value="EAL domain-like"/>
    <property type="match status" value="1"/>
</dbReference>
<dbReference type="Gene3D" id="3.20.20.450">
    <property type="entry name" value="EAL domain"/>
    <property type="match status" value="1"/>
</dbReference>
<gene>
    <name evidence="2" type="ORF">D3871_22890</name>
</gene>
<dbReference type="SMART" id="SM00052">
    <property type="entry name" value="EAL"/>
    <property type="match status" value="1"/>
</dbReference>
<evidence type="ECO:0000313" key="2">
    <source>
        <dbReference type="EMBL" id="RJF96175.1"/>
    </source>
</evidence>
<dbReference type="PANTHER" id="PTHR33121">
    <property type="entry name" value="CYCLIC DI-GMP PHOSPHODIESTERASE PDEF"/>
    <property type="match status" value="1"/>
</dbReference>
<dbReference type="OrthoDB" id="9813903at2"/>
<accession>A0A3A3FNV9</accession>
<dbReference type="PROSITE" id="PS50883">
    <property type="entry name" value="EAL"/>
    <property type="match status" value="1"/>
</dbReference>
<name>A0A3A3FNV9_9BURK</name>
<organism evidence="2 3">
    <name type="scientific">Noviherbaspirillum saxi</name>
    <dbReference type="NCBI Taxonomy" id="2320863"/>
    <lineage>
        <taxon>Bacteria</taxon>
        <taxon>Pseudomonadati</taxon>
        <taxon>Pseudomonadota</taxon>
        <taxon>Betaproteobacteria</taxon>
        <taxon>Burkholderiales</taxon>
        <taxon>Oxalobacteraceae</taxon>
        <taxon>Noviherbaspirillum</taxon>
    </lineage>
</organism>
<dbReference type="InterPro" id="IPR001633">
    <property type="entry name" value="EAL_dom"/>
</dbReference>
<dbReference type="EMBL" id="QYUO01000002">
    <property type="protein sequence ID" value="RJF96175.1"/>
    <property type="molecule type" value="Genomic_DNA"/>
</dbReference>
<comment type="caution">
    <text evidence="2">The sequence shown here is derived from an EMBL/GenBank/DDBJ whole genome shotgun (WGS) entry which is preliminary data.</text>
</comment>
<evidence type="ECO:0000259" key="1">
    <source>
        <dbReference type="PROSITE" id="PS50883"/>
    </source>
</evidence>
<dbReference type="Proteomes" id="UP000265955">
    <property type="component" value="Unassembled WGS sequence"/>
</dbReference>
<dbReference type="Pfam" id="PF00563">
    <property type="entry name" value="EAL"/>
    <property type="match status" value="1"/>
</dbReference>
<protein>
    <submittedName>
        <fullName evidence="2">EAL domain-containing protein</fullName>
    </submittedName>
</protein>
<dbReference type="RefSeq" id="WP_119771323.1">
    <property type="nucleotide sequence ID" value="NZ_QYUO01000002.1"/>
</dbReference>
<dbReference type="PANTHER" id="PTHR33121:SF70">
    <property type="entry name" value="SIGNALING PROTEIN YKOW"/>
    <property type="match status" value="1"/>
</dbReference>
<dbReference type="CDD" id="cd01948">
    <property type="entry name" value="EAL"/>
    <property type="match status" value="1"/>
</dbReference>